<sequence>MSRITPVSAKKRKLEDAMRGKTTKPRKRTKKQKRYHSSSSEDEQEEDVGFAPVNLGDSDDQAAPVAKPVKEQKLAKNGSSESTSKKSRKTSKKVEQPPESSADEEEVGSDASDQDEENDQAGNNSDMSDDSDAESKSTSRKTTKPKSKRNDPTAFSISISKILSTKVPSKSADPLLAHSRDVAQARAAESSSRLEAKAASKLRAEKIAALQKGRIRDPSGIERGIAGQVAREEKDLRRIAQRGVVQLFNAFRAAHVKAEAARKEERMKGTIGMGERERKAVEMGKGGFLERIAGGRKSTATEG</sequence>
<gene>
    <name evidence="1" type="primary">RRP15</name>
    <name evidence="1" type="ORF">H2198_004850</name>
</gene>
<reference evidence="1" key="1">
    <citation type="submission" date="2022-10" db="EMBL/GenBank/DDBJ databases">
        <title>Culturing micro-colonial fungi from biological soil crusts in the Mojave desert and describing Neophaeococcomyces mojavensis, and introducing the new genera and species Taxawa tesnikishii.</title>
        <authorList>
            <person name="Kurbessoian T."/>
            <person name="Stajich J.E."/>
        </authorList>
    </citation>
    <scope>NUCLEOTIDE SEQUENCE</scope>
    <source>
        <strain evidence="1">JES_112</strain>
    </source>
</reference>
<proteinExistence type="predicted"/>
<evidence type="ECO:0000313" key="2">
    <source>
        <dbReference type="Proteomes" id="UP001172386"/>
    </source>
</evidence>
<protein>
    <submittedName>
        <fullName evidence="1">Pre-60S ribosomal particles component</fullName>
    </submittedName>
</protein>
<keyword evidence="2" id="KW-1185">Reference proteome</keyword>
<dbReference type="Proteomes" id="UP001172386">
    <property type="component" value="Unassembled WGS sequence"/>
</dbReference>
<evidence type="ECO:0000313" key="1">
    <source>
        <dbReference type="EMBL" id="KAJ9656616.1"/>
    </source>
</evidence>
<name>A0ACC3A888_9EURO</name>
<dbReference type="EMBL" id="JAPDRQ010000075">
    <property type="protein sequence ID" value="KAJ9656616.1"/>
    <property type="molecule type" value="Genomic_DNA"/>
</dbReference>
<accession>A0ACC3A888</accession>
<comment type="caution">
    <text evidence="1">The sequence shown here is derived from an EMBL/GenBank/DDBJ whole genome shotgun (WGS) entry which is preliminary data.</text>
</comment>
<organism evidence="1 2">
    <name type="scientific">Neophaeococcomyces mojaviensis</name>
    <dbReference type="NCBI Taxonomy" id="3383035"/>
    <lineage>
        <taxon>Eukaryota</taxon>
        <taxon>Fungi</taxon>
        <taxon>Dikarya</taxon>
        <taxon>Ascomycota</taxon>
        <taxon>Pezizomycotina</taxon>
        <taxon>Eurotiomycetes</taxon>
        <taxon>Chaetothyriomycetidae</taxon>
        <taxon>Chaetothyriales</taxon>
        <taxon>Chaetothyriales incertae sedis</taxon>
        <taxon>Neophaeococcomyces</taxon>
    </lineage>
</organism>